<feature type="transmembrane region" description="Helical" evidence="1">
    <location>
        <begin position="148"/>
        <end position="167"/>
    </location>
</feature>
<proteinExistence type="predicted"/>
<dbReference type="Proteomes" id="UP000199361">
    <property type="component" value="Unassembled WGS sequence"/>
</dbReference>
<protein>
    <recommendedName>
        <fullName evidence="2">DUF1206 domain-containing protein</fullName>
    </recommendedName>
</protein>
<feature type="domain" description="DUF1206" evidence="2">
    <location>
        <begin position="105"/>
        <end position="172"/>
    </location>
</feature>
<accession>A0A1I0K6X3</accession>
<feature type="transmembrane region" description="Helical" evidence="1">
    <location>
        <begin position="200"/>
        <end position="221"/>
    </location>
</feature>
<dbReference type="Pfam" id="PF06724">
    <property type="entry name" value="DUF1206"/>
    <property type="match status" value="3"/>
</dbReference>
<feature type="transmembrane region" description="Helical" evidence="1">
    <location>
        <begin position="23"/>
        <end position="48"/>
    </location>
</feature>
<organism evidence="3 4">
    <name type="scientific">Nonomuraea wenchangensis</name>
    <dbReference type="NCBI Taxonomy" id="568860"/>
    <lineage>
        <taxon>Bacteria</taxon>
        <taxon>Bacillati</taxon>
        <taxon>Actinomycetota</taxon>
        <taxon>Actinomycetes</taxon>
        <taxon>Streptosporangiales</taxon>
        <taxon>Streptosporangiaceae</taxon>
        <taxon>Nonomuraea</taxon>
    </lineage>
</organism>
<keyword evidence="1" id="KW-1133">Transmembrane helix</keyword>
<name>A0A1I0K6X3_9ACTN</name>
<gene>
    <name evidence="3" type="ORF">SAMN05421811_107137</name>
</gene>
<evidence type="ECO:0000256" key="1">
    <source>
        <dbReference type="SAM" id="Phobius"/>
    </source>
</evidence>
<feature type="domain" description="DUF1206" evidence="2">
    <location>
        <begin position="27"/>
        <end position="94"/>
    </location>
</feature>
<evidence type="ECO:0000259" key="2">
    <source>
        <dbReference type="Pfam" id="PF06724"/>
    </source>
</evidence>
<dbReference type="EMBL" id="FOHX01000007">
    <property type="protein sequence ID" value="SEU19623.1"/>
    <property type="molecule type" value="Genomic_DNA"/>
</dbReference>
<dbReference type="AlphaFoldDB" id="A0A1I0K6X3"/>
<dbReference type="RefSeq" id="WP_091084461.1">
    <property type="nucleotide sequence ID" value="NZ_FOHX01000007.1"/>
</dbReference>
<feature type="transmembrane region" description="Helical" evidence="1">
    <location>
        <begin position="68"/>
        <end position="89"/>
    </location>
</feature>
<keyword evidence="1" id="KW-0472">Membrane</keyword>
<evidence type="ECO:0000313" key="4">
    <source>
        <dbReference type="Proteomes" id="UP000199361"/>
    </source>
</evidence>
<keyword evidence="1" id="KW-0812">Transmembrane</keyword>
<feature type="domain" description="DUF1206" evidence="2">
    <location>
        <begin position="199"/>
        <end position="267"/>
    </location>
</feature>
<dbReference type="OrthoDB" id="4552598at2"/>
<dbReference type="InterPro" id="IPR009597">
    <property type="entry name" value="DUF1206"/>
</dbReference>
<evidence type="ECO:0000313" key="3">
    <source>
        <dbReference type="EMBL" id="SEU19623.1"/>
    </source>
</evidence>
<dbReference type="STRING" id="568860.SAMN05421811_107137"/>
<feature type="transmembrane region" description="Helical" evidence="1">
    <location>
        <begin position="109"/>
        <end position="128"/>
    </location>
</feature>
<feature type="transmembrane region" description="Helical" evidence="1">
    <location>
        <begin position="241"/>
        <end position="261"/>
    </location>
</feature>
<sequence>MSTAGHEVRGAARRAARHPVMDVATRIGLACRGVLYALVGAVAVQIGLGERSKEADKAGAIETVAELPFGAGLLWIMMVGFVALALWQVSEALFGGGETIERAEAVARVAVYALVVASLISVLTKGKASSDDEKSRDLTATLLELPGGPVIVGAIGLGLVVLGGYWVRQGLTKGFRKELDRADMPAPARAVMDHLGLGGFVARGAVAALAGILVCRAAVTFDPDEAGGIDAALREFAGTPAGPWLLVVVALGLLLFAAYCFGEARWRRT</sequence>
<keyword evidence="4" id="KW-1185">Reference proteome</keyword>
<reference evidence="3 4" key="1">
    <citation type="submission" date="2016-10" db="EMBL/GenBank/DDBJ databases">
        <authorList>
            <person name="de Groot N.N."/>
        </authorList>
    </citation>
    <scope>NUCLEOTIDE SEQUENCE [LARGE SCALE GENOMIC DNA]</scope>
    <source>
        <strain evidence="3 4">CGMCC 4.5598</strain>
    </source>
</reference>